<reference evidence="5" key="1">
    <citation type="submission" date="2024-05" db="EMBL/GenBank/DDBJ databases">
        <authorList>
            <person name="Kim S."/>
            <person name="Heo J."/>
            <person name="Choi H."/>
            <person name="Choi Y."/>
            <person name="Kwon S.-W."/>
            <person name="Kim Y."/>
        </authorList>
    </citation>
    <scope>NUCLEOTIDE SEQUENCE</scope>
    <source>
        <strain evidence="5">KACC 23698</strain>
    </source>
</reference>
<name>A0AAU7JA95_9HYPH</name>
<proteinExistence type="inferred from homology"/>
<dbReference type="PANTHER" id="PTHR21013:SF10">
    <property type="entry name" value="ATP SYNTHASE MITOCHONDRIAL F1 COMPLEX ASSEMBLY FACTOR 2"/>
    <property type="match status" value="1"/>
</dbReference>
<dbReference type="PANTHER" id="PTHR21013">
    <property type="entry name" value="ATP SYNTHASE MITOCHONDRIAL F1 COMPLEX ASSEMBLY FACTOR 2/ATP12 PROTEIN, MITOCHONDRIAL PRECURSOR"/>
    <property type="match status" value="1"/>
</dbReference>
<dbReference type="InterPro" id="IPR023335">
    <property type="entry name" value="ATP12_ortho_dom_sf"/>
</dbReference>
<feature type="region of interest" description="Disordered" evidence="4">
    <location>
        <begin position="1"/>
        <end position="42"/>
    </location>
</feature>
<dbReference type="Gene3D" id="1.10.3580.10">
    <property type="entry name" value="ATP12 ATPase"/>
    <property type="match status" value="1"/>
</dbReference>
<dbReference type="SUPFAM" id="SSF160909">
    <property type="entry name" value="ATP12-like"/>
    <property type="match status" value="1"/>
</dbReference>
<accession>A0AAU7JA95</accession>
<gene>
    <name evidence="5" type="ORF">ABEG18_15145</name>
</gene>
<dbReference type="Gene3D" id="3.30.2180.10">
    <property type="entry name" value="ATP12-like"/>
    <property type="match status" value="1"/>
</dbReference>
<comment type="similarity">
    <text evidence="1">Belongs to the ATP12 family.</text>
</comment>
<evidence type="ECO:0000256" key="3">
    <source>
        <dbReference type="ARBA" id="ARBA00023186"/>
    </source>
</evidence>
<evidence type="ECO:0000256" key="2">
    <source>
        <dbReference type="ARBA" id="ARBA00022946"/>
    </source>
</evidence>
<dbReference type="Pfam" id="PF07542">
    <property type="entry name" value="ATP12"/>
    <property type="match status" value="1"/>
</dbReference>
<sequence length="263" mass="28334">MTDDAPAWFPPEDEAPDPRRSARIGSKPVPPRRFYREASTKPSEAGFVLTLDDRPARTPAKAPLALPTAAAAEAVAAEWAAQGAEIDPARMPLTRLVNSGLDGVARMREEVVDDIARYAGSDLLCYRAGEPARLVAMQADAWDPVLDWAREALGARFFLTEGVVFAEQPPGSVEAVRGAVASIRDPIALAALSTITSLTGSVLLALAVAMGRLSAVEAWAAAHVDEDFQMEVWGMDDEALERRARRWTEMEASARMIQLIGLA</sequence>
<dbReference type="RefSeq" id="WP_406853893.1">
    <property type="nucleotide sequence ID" value="NZ_CP157484.1"/>
</dbReference>
<dbReference type="AlphaFoldDB" id="A0AAU7JA95"/>
<dbReference type="InterPro" id="IPR042272">
    <property type="entry name" value="ATP12_ATP_synth-F1-assembly_N"/>
</dbReference>
<protein>
    <submittedName>
        <fullName evidence="5">ATP12 family protein</fullName>
    </submittedName>
</protein>
<keyword evidence="3" id="KW-0143">Chaperone</keyword>
<dbReference type="GO" id="GO:0043461">
    <property type="term" value="P:proton-transporting ATP synthase complex assembly"/>
    <property type="evidence" value="ECO:0007669"/>
    <property type="project" value="InterPro"/>
</dbReference>
<evidence type="ECO:0000256" key="1">
    <source>
        <dbReference type="ARBA" id="ARBA00008231"/>
    </source>
</evidence>
<evidence type="ECO:0000256" key="4">
    <source>
        <dbReference type="SAM" id="MobiDB-lite"/>
    </source>
</evidence>
<dbReference type="EMBL" id="CP157484">
    <property type="protein sequence ID" value="XBO37070.1"/>
    <property type="molecule type" value="Genomic_DNA"/>
</dbReference>
<evidence type="ECO:0000313" key="5">
    <source>
        <dbReference type="EMBL" id="XBO37070.1"/>
    </source>
</evidence>
<keyword evidence="2" id="KW-0809">Transit peptide</keyword>
<organism evidence="5">
    <name type="scientific">Alsobacter sp. KACC 23698</name>
    <dbReference type="NCBI Taxonomy" id="3149229"/>
    <lineage>
        <taxon>Bacteria</taxon>
        <taxon>Pseudomonadati</taxon>
        <taxon>Pseudomonadota</taxon>
        <taxon>Alphaproteobacteria</taxon>
        <taxon>Hyphomicrobiales</taxon>
        <taxon>Alsobacteraceae</taxon>
        <taxon>Alsobacter</taxon>
    </lineage>
</organism>
<dbReference type="InterPro" id="IPR011419">
    <property type="entry name" value="ATP12_ATP_synth-F1-assembly"/>
</dbReference>